<organism evidence="2 3">
    <name type="scientific">Oryza sativa subsp. japonica</name>
    <name type="common">Rice</name>
    <dbReference type="NCBI Taxonomy" id="39947"/>
    <lineage>
        <taxon>Eukaryota</taxon>
        <taxon>Viridiplantae</taxon>
        <taxon>Streptophyta</taxon>
        <taxon>Embryophyta</taxon>
        <taxon>Tracheophyta</taxon>
        <taxon>Spermatophyta</taxon>
        <taxon>Magnoliopsida</taxon>
        <taxon>Liliopsida</taxon>
        <taxon>Poales</taxon>
        <taxon>Poaceae</taxon>
        <taxon>BOP clade</taxon>
        <taxon>Oryzoideae</taxon>
        <taxon>Oryzeae</taxon>
        <taxon>Oryzinae</taxon>
        <taxon>Oryza</taxon>
        <taxon>Oryza sativa</taxon>
    </lineage>
</organism>
<dbReference type="AlphaFoldDB" id="A0A0P0X5G4"/>
<dbReference type="PaxDb" id="39947-A0A0P0X5G4"/>
<gene>
    <name evidence="2" type="ordered locus">Os07g0416825</name>
    <name evidence="2" type="ORF">OSNPB_070416825</name>
</gene>
<evidence type="ECO:0000313" key="2">
    <source>
        <dbReference type="EMBL" id="BAT01151.1"/>
    </source>
</evidence>
<accession>A0A0P0X5G4</accession>
<keyword evidence="3" id="KW-1185">Reference proteome</keyword>
<reference evidence="2 3" key="3">
    <citation type="journal article" date="2013" name="Rice">
        <title>Improvement of the Oryza sativa Nipponbare reference genome using next generation sequence and optical map data.</title>
        <authorList>
            <person name="Kawahara Y."/>
            <person name="de la Bastide M."/>
            <person name="Hamilton J.P."/>
            <person name="Kanamori H."/>
            <person name="McCombie W.R."/>
            <person name="Ouyang S."/>
            <person name="Schwartz D.C."/>
            <person name="Tanaka T."/>
            <person name="Wu J."/>
            <person name="Zhou S."/>
            <person name="Childs K.L."/>
            <person name="Davidson R.M."/>
            <person name="Lin H."/>
            <person name="Quesada-Ocampo L."/>
            <person name="Vaillancourt B."/>
            <person name="Sakai H."/>
            <person name="Lee S.S."/>
            <person name="Kim J."/>
            <person name="Numa H."/>
            <person name="Itoh T."/>
            <person name="Buell C.R."/>
            <person name="Matsumoto T."/>
        </authorList>
    </citation>
    <scope>NUCLEOTIDE SEQUENCE [LARGE SCALE GENOMIC DNA]</scope>
    <source>
        <strain evidence="3">cv. Nipponbare</strain>
    </source>
</reference>
<evidence type="ECO:0000313" key="3">
    <source>
        <dbReference type="Proteomes" id="UP000059680"/>
    </source>
</evidence>
<dbReference type="InParanoid" id="A0A0P0X5G4"/>
<evidence type="ECO:0000256" key="1">
    <source>
        <dbReference type="SAM" id="MobiDB-lite"/>
    </source>
</evidence>
<feature type="region of interest" description="Disordered" evidence="1">
    <location>
        <begin position="1"/>
        <end position="40"/>
    </location>
</feature>
<sequence>MRQEDDAAVGGEYRLPSSVRRHPSTTPHHPPPPPPRGTAVGRVAIVLPFPHPPVSSSRRWQRCCSPRACRVRGGRGGGAGGVPGPRWLRTAAR</sequence>
<proteinExistence type="predicted"/>
<feature type="compositionally biased region" description="Gly residues" evidence="1">
    <location>
        <begin position="74"/>
        <end position="83"/>
    </location>
</feature>
<name>A0A0P0X5G4_ORYSJ</name>
<reference evidence="3" key="1">
    <citation type="journal article" date="2005" name="Nature">
        <title>The map-based sequence of the rice genome.</title>
        <authorList>
            <consortium name="International rice genome sequencing project (IRGSP)"/>
            <person name="Matsumoto T."/>
            <person name="Wu J."/>
            <person name="Kanamori H."/>
            <person name="Katayose Y."/>
            <person name="Fujisawa M."/>
            <person name="Namiki N."/>
            <person name="Mizuno H."/>
            <person name="Yamamoto K."/>
            <person name="Antonio B.A."/>
            <person name="Baba T."/>
            <person name="Sakata K."/>
            <person name="Nagamura Y."/>
            <person name="Aoki H."/>
            <person name="Arikawa K."/>
            <person name="Arita K."/>
            <person name="Bito T."/>
            <person name="Chiden Y."/>
            <person name="Fujitsuka N."/>
            <person name="Fukunaka R."/>
            <person name="Hamada M."/>
            <person name="Harada C."/>
            <person name="Hayashi A."/>
            <person name="Hijishita S."/>
            <person name="Honda M."/>
            <person name="Hosokawa S."/>
            <person name="Ichikawa Y."/>
            <person name="Idonuma A."/>
            <person name="Iijima M."/>
            <person name="Ikeda M."/>
            <person name="Ikeno M."/>
            <person name="Ito K."/>
            <person name="Ito S."/>
            <person name="Ito T."/>
            <person name="Ito Y."/>
            <person name="Ito Y."/>
            <person name="Iwabuchi A."/>
            <person name="Kamiya K."/>
            <person name="Karasawa W."/>
            <person name="Kurita K."/>
            <person name="Katagiri S."/>
            <person name="Kikuta A."/>
            <person name="Kobayashi H."/>
            <person name="Kobayashi N."/>
            <person name="Machita K."/>
            <person name="Maehara T."/>
            <person name="Masukawa M."/>
            <person name="Mizubayashi T."/>
            <person name="Mukai Y."/>
            <person name="Nagasaki H."/>
            <person name="Nagata Y."/>
            <person name="Naito S."/>
            <person name="Nakashima M."/>
            <person name="Nakama Y."/>
            <person name="Nakamichi Y."/>
            <person name="Nakamura M."/>
            <person name="Meguro A."/>
            <person name="Negishi M."/>
            <person name="Ohta I."/>
            <person name="Ohta T."/>
            <person name="Okamoto M."/>
            <person name="Ono N."/>
            <person name="Saji S."/>
            <person name="Sakaguchi M."/>
            <person name="Sakai K."/>
            <person name="Shibata M."/>
            <person name="Shimokawa T."/>
            <person name="Song J."/>
            <person name="Takazaki Y."/>
            <person name="Terasawa K."/>
            <person name="Tsugane M."/>
            <person name="Tsuji K."/>
            <person name="Ueda S."/>
            <person name="Waki K."/>
            <person name="Yamagata H."/>
            <person name="Yamamoto M."/>
            <person name="Yamamoto S."/>
            <person name="Yamane H."/>
            <person name="Yoshiki S."/>
            <person name="Yoshihara R."/>
            <person name="Yukawa K."/>
            <person name="Zhong H."/>
            <person name="Yano M."/>
            <person name="Yuan Q."/>
            <person name="Ouyang S."/>
            <person name="Liu J."/>
            <person name="Jones K.M."/>
            <person name="Gansberger K."/>
            <person name="Moffat K."/>
            <person name="Hill J."/>
            <person name="Bera J."/>
            <person name="Fadrosh D."/>
            <person name="Jin S."/>
            <person name="Johri S."/>
            <person name="Kim M."/>
            <person name="Overton L."/>
            <person name="Reardon M."/>
            <person name="Tsitrin T."/>
            <person name="Vuong H."/>
            <person name="Weaver B."/>
            <person name="Ciecko A."/>
            <person name="Tallon L."/>
            <person name="Jackson J."/>
            <person name="Pai G."/>
            <person name="Aken S.V."/>
            <person name="Utterback T."/>
            <person name="Reidmuller S."/>
            <person name="Feldblyum T."/>
            <person name="Hsiao J."/>
            <person name="Zismann V."/>
            <person name="Iobst S."/>
            <person name="de Vazeille A.R."/>
            <person name="Buell C.R."/>
            <person name="Ying K."/>
            <person name="Li Y."/>
            <person name="Lu T."/>
            <person name="Huang Y."/>
            <person name="Zhao Q."/>
            <person name="Feng Q."/>
            <person name="Zhang L."/>
            <person name="Zhu J."/>
            <person name="Weng Q."/>
            <person name="Mu J."/>
            <person name="Lu Y."/>
            <person name="Fan D."/>
            <person name="Liu Y."/>
            <person name="Guan J."/>
            <person name="Zhang Y."/>
            <person name="Yu S."/>
            <person name="Liu X."/>
            <person name="Zhang Y."/>
            <person name="Hong G."/>
            <person name="Han B."/>
            <person name="Choisne N."/>
            <person name="Demange N."/>
            <person name="Orjeda G."/>
            <person name="Samain S."/>
            <person name="Cattolico L."/>
            <person name="Pelletier E."/>
            <person name="Couloux A."/>
            <person name="Segurens B."/>
            <person name="Wincker P."/>
            <person name="D'Hont A."/>
            <person name="Scarpelli C."/>
            <person name="Weissenbach J."/>
            <person name="Salanoubat M."/>
            <person name="Quetier F."/>
            <person name="Yu Y."/>
            <person name="Kim H.R."/>
            <person name="Rambo T."/>
            <person name="Currie J."/>
            <person name="Collura K."/>
            <person name="Luo M."/>
            <person name="Yang T."/>
            <person name="Ammiraju J.S.S."/>
            <person name="Engler F."/>
            <person name="Soderlund C."/>
            <person name="Wing R.A."/>
            <person name="Palmer L.E."/>
            <person name="de la Bastide M."/>
            <person name="Spiegel L."/>
            <person name="Nascimento L."/>
            <person name="Zutavern T."/>
            <person name="O'Shaughnessy A."/>
            <person name="Dike S."/>
            <person name="Dedhia N."/>
            <person name="Preston R."/>
            <person name="Balija V."/>
            <person name="McCombie W.R."/>
            <person name="Chow T."/>
            <person name="Chen H."/>
            <person name="Chung M."/>
            <person name="Chen C."/>
            <person name="Shaw J."/>
            <person name="Wu H."/>
            <person name="Hsiao K."/>
            <person name="Chao Y."/>
            <person name="Chu M."/>
            <person name="Cheng C."/>
            <person name="Hour A."/>
            <person name="Lee P."/>
            <person name="Lin S."/>
            <person name="Lin Y."/>
            <person name="Liou J."/>
            <person name="Liu S."/>
            <person name="Hsing Y."/>
            <person name="Raghuvanshi S."/>
            <person name="Mohanty A."/>
            <person name="Bharti A.K."/>
            <person name="Gaur A."/>
            <person name="Gupta V."/>
            <person name="Kumar D."/>
            <person name="Ravi V."/>
            <person name="Vij S."/>
            <person name="Kapur A."/>
            <person name="Khurana P."/>
            <person name="Khurana P."/>
            <person name="Khurana J.P."/>
            <person name="Tyagi A.K."/>
            <person name="Gaikwad K."/>
            <person name="Singh A."/>
            <person name="Dalal V."/>
            <person name="Srivastava S."/>
            <person name="Dixit A."/>
            <person name="Pal A.K."/>
            <person name="Ghazi I.A."/>
            <person name="Yadav M."/>
            <person name="Pandit A."/>
            <person name="Bhargava A."/>
            <person name="Sureshbabu K."/>
            <person name="Batra K."/>
            <person name="Sharma T.R."/>
            <person name="Mohapatra T."/>
            <person name="Singh N.K."/>
            <person name="Messing J."/>
            <person name="Nelson A.B."/>
            <person name="Fuks G."/>
            <person name="Kavchok S."/>
            <person name="Keizer G."/>
            <person name="Linton E."/>
            <person name="Llaca V."/>
            <person name="Song R."/>
            <person name="Tanyolac B."/>
            <person name="Young S."/>
            <person name="Ho-Il K."/>
            <person name="Hahn J.H."/>
            <person name="Sangsakoo G."/>
            <person name="Vanavichit A."/>
            <person name="de Mattos Luiz.A.T."/>
            <person name="Zimmer P.D."/>
            <person name="Malone G."/>
            <person name="Dellagostin O."/>
            <person name="de Oliveira A.C."/>
            <person name="Bevan M."/>
            <person name="Bancroft I."/>
            <person name="Minx P."/>
            <person name="Cordum H."/>
            <person name="Wilson R."/>
            <person name="Cheng Z."/>
            <person name="Jin W."/>
            <person name="Jiang J."/>
            <person name="Leong S.A."/>
            <person name="Iwama H."/>
            <person name="Gojobori T."/>
            <person name="Itoh T."/>
            <person name="Niimura Y."/>
            <person name="Fujii Y."/>
            <person name="Habara T."/>
            <person name="Sakai H."/>
            <person name="Sato Y."/>
            <person name="Wilson G."/>
            <person name="Kumar K."/>
            <person name="McCouch S."/>
            <person name="Juretic N."/>
            <person name="Hoen D."/>
            <person name="Wright S."/>
            <person name="Bruskiewich R."/>
            <person name="Bureau T."/>
            <person name="Miyao A."/>
            <person name="Hirochika H."/>
            <person name="Nishikawa T."/>
            <person name="Kadowaki K."/>
            <person name="Sugiura M."/>
            <person name="Burr B."/>
            <person name="Sasaki T."/>
        </authorList>
    </citation>
    <scope>NUCLEOTIDE SEQUENCE [LARGE SCALE GENOMIC DNA]</scope>
    <source>
        <strain evidence="3">cv. Nipponbare</strain>
    </source>
</reference>
<protein>
    <submittedName>
        <fullName evidence="2">Os07g0416825 protein</fullName>
    </submittedName>
</protein>
<feature type="region of interest" description="Disordered" evidence="1">
    <location>
        <begin position="70"/>
        <end position="93"/>
    </location>
</feature>
<dbReference type="Proteomes" id="UP000059680">
    <property type="component" value="Chromosome 7"/>
</dbReference>
<reference evidence="2 3" key="2">
    <citation type="journal article" date="2013" name="Plant Cell Physiol.">
        <title>Rice Annotation Project Database (RAP-DB): an integrative and interactive database for rice genomics.</title>
        <authorList>
            <person name="Sakai H."/>
            <person name="Lee S.S."/>
            <person name="Tanaka T."/>
            <person name="Numa H."/>
            <person name="Kim J."/>
            <person name="Kawahara Y."/>
            <person name="Wakimoto H."/>
            <person name="Yang C.C."/>
            <person name="Iwamoto M."/>
            <person name="Abe T."/>
            <person name="Yamada Y."/>
            <person name="Muto A."/>
            <person name="Inokuchi H."/>
            <person name="Ikemura T."/>
            <person name="Matsumoto T."/>
            <person name="Sasaki T."/>
            <person name="Itoh T."/>
        </authorList>
    </citation>
    <scope>NUCLEOTIDE SEQUENCE [LARGE SCALE GENOMIC DNA]</scope>
    <source>
        <strain evidence="3">cv. Nipponbare</strain>
    </source>
</reference>
<dbReference type="EMBL" id="AP014963">
    <property type="protein sequence ID" value="BAT01151.1"/>
    <property type="molecule type" value="Genomic_DNA"/>
</dbReference>